<dbReference type="Gene3D" id="1.10.3210.10">
    <property type="entry name" value="Hypothetical protein af1432"/>
    <property type="match status" value="1"/>
</dbReference>
<evidence type="ECO:0000313" key="4">
    <source>
        <dbReference type="Proteomes" id="UP001205560"/>
    </source>
</evidence>
<dbReference type="EMBL" id="JANUGX010000003">
    <property type="protein sequence ID" value="MCS0588398.1"/>
    <property type="molecule type" value="Genomic_DNA"/>
</dbReference>
<dbReference type="InterPro" id="IPR013976">
    <property type="entry name" value="HDOD"/>
</dbReference>
<organism evidence="3 4">
    <name type="scientific">Massilia norwichensis</name>
    <dbReference type="NCBI Taxonomy" id="1442366"/>
    <lineage>
        <taxon>Bacteria</taxon>
        <taxon>Pseudomonadati</taxon>
        <taxon>Pseudomonadota</taxon>
        <taxon>Betaproteobacteria</taxon>
        <taxon>Burkholderiales</taxon>
        <taxon>Oxalobacteraceae</taxon>
        <taxon>Telluria group</taxon>
        <taxon>Massilia</taxon>
    </lineage>
</organism>
<dbReference type="InterPro" id="IPR052340">
    <property type="entry name" value="RNase_Y/CdgJ"/>
</dbReference>
<feature type="domain" description="HDOD" evidence="2">
    <location>
        <begin position="93"/>
        <end position="282"/>
    </location>
</feature>
<dbReference type="SUPFAM" id="SSF109604">
    <property type="entry name" value="HD-domain/PDEase-like"/>
    <property type="match status" value="1"/>
</dbReference>
<gene>
    <name evidence="3" type="ORF">NX782_04190</name>
</gene>
<dbReference type="Pfam" id="PF08668">
    <property type="entry name" value="HDOD"/>
    <property type="match status" value="1"/>
</dbReference>
<dbReference type="RefSeq" id="WP_258844161.1">
    <property type="nucleotide sequence ID" value="NZ_JANUGX010000003.1"/>
</dbReference>
<comment type="caution">
    <text evidence="3">The sequence shown here is derived from an EMBL/GenBank/DDBJ whole genome shotgun (WGS) entry which is preliminary data.</text>
</comment>
<protein>
    <submittedName>
        <fullName evidence="3">HDOD domain-containing protein</fullName>
    </submittedName>
</protein>
<sequence>MKNWIARLFGGGEASAPATPAPVDPAPPASSGPTPAPGNTATREPDPILDFWHWLTAGAAAAAPTPQAATHAQLVLAELDRLIDAPLDAAGLVPRVPEVIPQLLRSLRDEGASSADLARQVARDPALVAELIREANTPYYRAAAQVRTIDAALLVLGRNGLRMLLARAAFRPLAGTQGGRHTRQAAPRIWRHTEKTALAASLRAPAMGADPFEAYLAGLMADLGLIVALRLFDGMLETDALPQDPAFVSALLGRTRALAAHIAMQWELPPPIPAAILGAPGSGPSAVQPLAAALGQAERLVLLRLLVDSGALAQDDPAVTGLAPACARVFERLAPAEGSA</sequence>
<reference evidence="3 4" key="1">
    <citation type="submission" date="2022-08" db="EMBL/GenBank/DDBJ databases">
        <title>Reclassification of Massilia species as members of the genera Telluria, Duganella, Pseudoduganella, Mokoshia gen. nov. and Zemynaea gen. nov. using orthogonal and non-orthogonal genome-based approaches.</title>
        <authorList>
            <person name="Bowman J.P."/>
        </authorList>
    </citation>
    <scope>NUCLEOTIDE SEQUENCE [LARGE SCALE GENOMIC DNA]</scope>
    <source>
        <strain evidence="3 4">LMG 28164</strain>
    </source>
</reference>
<accession>A0ABT2A2J3</accession>
<dbReference type="Proteomes" id="UP001205560">
    <property type="component" value="Unassembled WGS sequence"/>
</dbReference>
<dbReference type="PANTHER" id="PTHR33525:SF6">
    <property type="entry name" value="HDOD DOMAIN-CONTAINING PROTEIN"/>
    <property type="match status" value="1"/>
</dbReference>
<proteinExistence type="predicted"/>
<name>A0ABT2A2J3_9BURK</name>
<evidence type="ECO:0000259" key="2">
    <source>
        <dbReference type="PROSITE" id="PS51833"/>
    </source>
</evidence>
<dbReference type="PANTHER" id="PTHR33525">
    <property type="match status" value="1"/>
</dbReference>
<keyword evidence="4" id="KW-1185">Reference proteome</keyword>
<feature type="region of interest" description="Disordered" evidence="1">
    <location>
        <begin position="13"/>
        <end position="45"/>
    </location>
</feature>
<evidence type="ECO:0000313" key="3">
    <source>
        <dbReference type="EMBL" id="MCS0588398.1"/>
    </source>
</evidence>
<dbReference type="PROSITE" id="PS51833">
    <property type="entry name" value="HDOD"/>
    <property type="match status" value="1"/>
</dbReference>
<evidence type="ECO:0000256" key="1">
    <source>
        <dbReference type="SAM" id="MobiDB-lite"/>
    </source>
</evidence>
<feature type="compositionally biased region" description="Pro residues" evidence="1">
    <location>
        <begin position="19"/>
        <end position="36"/>
    </location>
</feature>